<name>A0A7Z7LES9_9BACT</name>
<dbReference type="EMBL" id="LS974202">
    <property type="protein sequence ID" value="SSC12741.1"/>
    <property type="molecule type" value="Genomic_DNA"/>
</dbReference>
<reference evidence="1 2" key="1">
    <citation type="submission" date="2017-01" db="EMBL/GenBank/DDBJ databases">
        <authorList>
            <person name="Erauso G."/>
        </authorList>
    </citation>
    <scope>NUCLEOTIDE SEQUENCE [LARGE SCALE GENOMIC DNA]</scope>
    <source>
        <strain evidence="1">MESINF1</strain>
    </source>
</reference>
<dbReference type="AlphaFoldDB" id="A0A7Z7LES9"/>
<keyword evidence="2" id="KW-1185">Reference proteome</keyword>
<proteinExistence type="predicted"/>
<evidence type="ECO:0000313" key="2">
    <source>
        <dbReference type="Proteomes" id="UP000250796"/>
    </source>
</evidence>
<protein>
    <submittedName>
        <fullName evidence="1">Uncharacterized protein</fullName>
    </submittedName>
</protein>
<dbReference type="KEGG" id="minf:MESINF_1297"/>
<sequence length="62" mass="7278">MTNTLPIDIVSKMDQQGDYFISSILIKLTKKLERCEIGLETSKDRLLRLRLIRVKNERRSLS</sequence>
<gene>
    <name evidence="1" type="ORF">MESINF_1297</name>
</gene>
<evidence type="ECO:0000313" key="1">
    <source>
        <dbReference type="EMBL" id="SSC12741.1"/>
    </source>
</evidence>
<accession>A0A7Z7LES9</accession>
<organism evidence="1 2">
    <name type="scientific">Mesotoga infera</name>
    <dbReference type="NCBI Taxonomy" id="1236046"/>
    <lineage>
        <taxon>Bacteria</taxon>
        <taxon>Thermotogati</taxon>
        <taxon>Thermotogota</taxon>
        <taxon>Thermotogae</taxon>
        <taxon>Kosmotogales</taxon>
        <taxon>Kosmotogaceae</taxon>
        <taxon>Mesotoga</taxon>
    </lineage>
</organism>
<dbReference type="Proteomes" id="UP000250796">
    <property type="component" value="Chromosome MESINF"/>
</dbReference>